<protein>
    <submittedName>
        <fullName evidence="2">Uncharacterized protein</fullName>
    </submittedName>
</protein>
<accession>A0A8J4FE99</accession>
<dbReference type="Proteomes" id="UP000747399">
    <property type="component" value="Unassembled WGS sequence"/>
</dbReference>
<evidence type="ECO:0000313" key="3">
    <source>
        <dbReference type="Proteomes" id="UP000747399"/>
    </source>
</evidence>
<feature type="region of interest" description="Disordered" evidence="1">
    <location>
        <begin position="241"/>
        <end position="290"/>
    </location>
</feature>
<sequence>MDDASKMFKQSGVQVNNLHKLTDWSFGASELPSRWANTSGIESHRASQGECYHNVPQLIAFKASAPRHGAPCSLATGLMATSRQKSAQWPVTPEATQFSSMHNSRLQSMVPSSGPAGVVLRRTLSAVAGYSASAPTWTNEASDSPSVPPSPNPMATQQETHCLDAAYPRHSTSPGTLSMYKGSNPNLLAYDQACSSPQRHILSLPIRSPTPGVTGATISATQPGASFTPSKLMPRSARLYTPAPQNQYGNGTLPPSGAIRQYDGWQSRPTEGTDGASDGGLQPTGAGATNWHPMEFETAACSCSGEVYNQDSQPPQPPRHFQHNQCSSHQSQPFQPAPLPLPAHVLPVIRTTSLDSGSTSFGDVCSSPLKRVTLASEGTRSGSPAARSPMSVQRVLTKHTTASGMIPLSTLAFPAASSASCSLSGGATG</sequence>
<comment type="caution">
    <text evidence="2">The sequence shown here is derived from an EMBL/GenBank/DDBJ whole genome shotgun (WGS) entry which is preliminary data.</text>
</comment>
<gene>
    <name evidence="2" type="ORF">Vafri_20775</name>
</gene>
<organism evidence="2 3">
    <name type="scientific">Volvox africanus</name>
    <dbReference type="NCBI Taxonomy" id="51714"/>
    <lineage>
        <taxon>Eukaryota</taxon>
        <taxon>Viridiplantae</taxon>
        <taxon>Chlorophyta</taxon>
        <taxon>core chlorophytes</taxon>
        <taxon>Chlorophyceae</taxon>
        <taxon>CS clade</taxon>
        <taxon>Chlamydomonadales</taxon>
        <taxon>Volvocaceae</taxon>
        <taxon>Volvox</taxon>
    </lineage>
</organism>
<evidence type="ECO:0000313" key="2">
    <source>
        <dbReference type="EMBL" id="GIL67374.1"/>
    </source>
</evidence>
<reference evidence="2" key="1">
    <citation type="journal article" date="2021" name="Proc. Natl. Acad. Sci. U.S.A.">
        <title>Three genomes in the algal genus Volvox reveal the fate of a haploid sex-determining region after a transition to homothallism.</title>
        <authorList>
            <person name="Yamamoto K."/>
            <person name="Hamaji T."/>
            <person name="Kawai-Toyooka H."/>
            <person name="Matsuzaki R."/>
            <person name="Takahashi F."/>
            <person name="Nishimura Y."/>
            <person name="Kawachi M."/>
            <person name="Noguchi H."/>
            <person name="Minakuchi Y."/>
            <person name="Umen J.G."/>
            <person name="Toyoda A."/>
            <person name="Nozaki H."/>
        </authorList>
    </citation>
    <scope>NUCLEOTIDE SEQUENCE</scope>
    <source>
        <strain evidence="2">NIES-3780</strain>
    </source>
</reference>
<dbReference type="AlphaFoldDB" id="A0A8J4FE99"/>
<proteinExistence type="predicted"/>
<name>A0A8J4FE99_9CHLO</name>
<feature type="region of interest" description="Disordered" evidence="1">
    <location>
        <begin position="134"/>
        <end position="155"/>
    </location>
</feature>
<feature type="region of interest" description="Disordered" evidence="1">
    <location>
        <begin position="307"/>
        <end position="340"/>
    </location>
</feature>
<keyword evidence="3" id="KW-1185">Reference proteome</keyword>
<feature type="non-terminal residue" evidence="2">
    <location>
        <position position="1"/>
    </location>
</feature>
<evidence type="ECO:0000256" key="1">
    <source>
        <dbReference type="SAM" id="MobiDB-lite"/>
    </source>
</evidence>
<dbReference type="EMBL" id="BNCO01000097">
    <property type="protein sequence ID" value="GIL67374.1"/>
    <property type="molecule type" value="Genomic_DNA"/>
</dbReference>